<dbReference type="InterPro" id="IPR000253">
    <property type="entry name" value="FHA_dom"/>
</dbReference>
<dbReference type="SUPFAM" id="SSF56112">
    <property type="entry name" value="Protein kinase-like (PK-like)"/>
    <property type="match status" value="1"/>
</dbReference>
<dbReference type="CDD" id="cd00060">
    <property type="entry name" value="FHA"/>
    <property type="match status" value="1"/>
</dbReference>
<evidence type="ECO:0000313" key="11">
    <source>
        <dbReference type="EMBL" id="VWP00097.1"/>
    </source>
</evidence>
<evidence type="ECO:0000256" key="7">
    <source>
        <dbReference type="PROSITE-ProRule" id="PRU10141"/>
    </source>
</evidence>
<keyword evidence="5 7" id="KW-0067">ATP-binding</keyword>
<evidence type="ECO:0000256" key="2">
    <source>
        <dbReference type="ARBA" id="ARBA00022679"/>
    </source>
</evidence>
<dbReference type="Gene3D" id="2.60.200.20">
    <property type="match status" value="1"/>
</dbReference>
<gene>
    <name evidence="11" type="primary">G4N7U4</name>
</gene>
<dbReference type="InterPro" id="IPR011009">
    <property type="entry name" value="Kinase-like_dom_sf"/>
</dbReference>
<feature type="domain" description="FHA" evidence="9">
    <location>
        <begin position="43"/>
        <end position="98"/>
    </location>
</feature>
<keyword evidence="2" id="KW-0808">Transferase</keyword>
<protein>
    <submittedName>
        <fullName evidence="11">Dynamin-A</fullName>
    </submittedName>
</protein>
<dbReference type="InterPro" id="IPR008984">
    <property type="entry name" value="SMAD_FHA_dom_sf"/>
</dbReference>
<dbReference type="InterPro" id="IPR050339">
    <property type="entry name" value="CC_SR_Kinase"/>
</dbReference>
<dbReference type="Gene3D" id="3.30.200.20">
    <property type="entry name" value="Phosphorylase Kinase, domain 1"/>
    <property type="match status" value="1"/>
</dbReference>
<proteinExistence type="inferred from homology"/>
<evidence type="ECO:0000256" key="3">
    <source>
        <dbReference type="ARBA" id="ARBA00022741"/>
    </source>
</evidence>
<evidence type="ECO:0000259" key="9">
    <source>
        <dbReference type="PROSITE" id="PS50006"/>
    </source>
</evidence>
<reference evidence="11" key="1">
    <citation type="submission" date="2019-10" db="EMBL/GenBank/DDBJ databases">
        <authorList>
            <person name="Nor Muhammad N."/>
        </authorList>
    </citation>
    <scope>NUCLEOTIDE SEQUENCE</scope>
</reference>
<keyword evidence="3 7" id="KW-0547">Nucleotide-binding</keyword>
<dbReference type="GO" id="GO:0005634">
    <property type="term" value="C:nucleus"/>
    <property type="evidence" value="ECO:0007669"/>
    <property type="project" value="TreeGrafter"/>
</dbReference>
<dbReference type="AlphaFoldDB" id="A0A5K1K3E4"/>
<dbReference type="PROSITE" id="PS00108">
    <property type="entry name" value="PROTEIN_KINASE_ST"/>
    <property type="match status" value="1"/>
</dbReference>
<comment type="similarity">
    <text evidence="6">Belongs to the protein kinase superfamily. Ser/Thr protein kinase family. GCN2 subfamily.</text>
</comment>
<dbReference type="PROSITE" id="PS50011">
    <property type="entry name" value="PROTEIN_KINASE_DOM"/>
    <property type="match status" value="1"/>
</dbReference>
<evidence type="ECO:0000256" key="4">
    <source>
        <dbReference type="ARBA" id="ARBA00022777"/>
    </source>
</evidence>
<dbReference type="EMBL" id="LR728161">
    <property type="protein sequence ID" value="VWP00097.1"/>
    <property type="molecule type" value="Genomic_DNA"/>
</dbReference>
<comment type="similarity">
    <text evidence="1">Belongs to the protein kinase superfamily. CAMK Ser/Thr protein kinase family. CHEK2 subfamily.</text>
</comment>
<dbReference type="GO" id="GO:0005524">
    <property type="term" value="F:ATP binding"/>
    <property type="evidence" value="ECO:0007669"/>
    <property type="project" value="UniProtKB-UniRule"/>
</dbReference>
<evidence type="ECO:0000259" key="10">
    <source>
        <dbReference type="PROSITE" id="PS50011"/>
    </source>
</evidence>
<dbReference type="PROSITE" id="PS50006">
    <property type="entry name" value="FHA_DOMAIN"/>
    <property type="match status" value="1"/>
</dbReference>
<evidence type="ECO:0000256" key="1">
    <source>
        <dbReference type="ARBA" id="ARBA00005575"/>
    </source>
</evidence>
<dbReference type="SMART" id="SM00220">
    <property type="entry name" value="S_TKc"/>
    <property type="match status" value="1"/>
</dbReference>
<dbReference type="Pfam" id="PF00498">
    <property type="entry name" value="FHA"/>
    <property type="match status" value="1"/>
</dbReference>
<dbReference type="InterPro" id="IPR000719">
    <property type="entry name" value="Prot_kinase_dom"/>
</dbReference>
<dbReference type="SMART" id="SM00240">
    <property type="entry name" value="FHA"/>
    <property type="match status" value="1"/>
</dbReference>
<feature type="domain" description="Protein kinase" evidence="10">
    <location>
        <begin position="147"/>
        <end position="315"/>
    </location>
</feature>
<sequence>MPSPSSSRSAPSMELERWGCLIPWASSTHGQGRIDLWKPETTYVVGREQSSCHIWFPWGNAISKTHCIIEWDGDETPDSKVAVEDLSSNGTFIDNLPVKSGNKTVKRLRDGSEISFGLADRARPYDHKFVFRQVNMDRTAHGVDRRYELCSILGKGSFGTVAQAVDRVSGRRYAVKMLRTGAVCVAPNGLRSAYGQQIEREVEILRRMWHPHVCRLVNAFVEEKRLAESQAQIITSQICSALVYIHGERVVHRDIKPANVLIASHSPIFVKVADFGLAKAIEVGPNGTPQQQVSAILFEFMRRSCQDDPAPGRGI</sequence>
<evidence type="ECO:0000256" key="8">
    <source>
        <dbReference type="RuleBase" id="RU000304"/>
    </source>
</evidence>
<name>A0A5K1K3E4_9APHY</name>
<dbReference type="GO" id="GO:0005737">
    <property type="term" value="C:cytoplasm"/>
    <property type="evidence" value="ECO:0007669"/>
    <property type="project" value="TreeGrafter"/>
</dbReference>
<organism evidence="11">
    <name type="scientific">Ganoderma boninense</name>
    <dbReference type="NCBI Taxonomy" id="34458"/>
    <lineage>
        <taxon>Eukaryota</taxon>
        <taxon>Fungi</taxon>
        <taxon>Dikarya</taxon>
        <taxon>Basidiomycota</taxon>
        <taxon>Agaricomycotina</taxon>
        <taxon>Agaricomycetes</taxon>
        <taxon>Polyporales</taxon>
        <taxon>Polyporaceae</taxon>
        <taxon>Ganoderma</taxon>
    </lineage>
</organism>
<dbReference type="Pfam" id="PF00069">
    <property type="entry name" value="Pkinase"/>
    <property type="match status" value="1"/>
</dbReference>
<keyword evidence="4" id="KW-0418">Kinase</keyword>
<dbReference type="InterPro" id="IPR008271">
    <property type="entry name" value="Ser/Thr_kinase_AS"/>
</dbReference>
<evidence type="ECO:0000256" key="6">
    <source>
        <dbReference type="ARBA" id="ARBA00037982"/>
    </source>
</evidence>
<evidence type="ECO:0000256" key="5">
    <source>
        <dbReference type="ARBA" id="ARBA00022840"/>
    </source>
</evidence>
<dbReference type="Gene3D" id="1.10.510.10">
    <property type="entry name" value="Transferase(Phosphotransferase) domain 1"/>
    <property type="match status" value="1"/>
</dbReference>
<dbReference type="SUPFAM" id="SSF49879">
    <property type="entry name" value="SMAD/FHA domain"/>
    <property type="match status" value="1"/>
</dbReference>
<feature type="binding site" evidence="7">
    <location>
        <position position="176"/>
    </location>
    <ligand>
        <name>ATP</name>
        <dbReference type="ChEBI" id="CHEBI:30616"/>
    </ligand>
</feature>
<dbReference type="PROSITE" id="PS00107">
    <property type="entry name" value="PROTEIN_KINASE_ATP"/>
    <property type="match status" value="1"/>
</dbReference>
<dbReference type="PANTHER" id="PTHR11042">
    <property type="entry name" value="EUKARYOTIC TRANSLATION INITIATION FACTOR 2-ALPHA KINASE EIF2-ALPHA KINASE -RELATED"/>
    <property type="match status" value="1"/>
</dbReference>
<keyword evidence="8" id="KW-0723">Serine/threonine-protein kinase</keyword>
<dbReference type="GO" id="GO:0004674">
    <property type="term" value="F:protein serine/threonine kinase activity"/>
    <property type="evidence" value="ECO:0007669"/>
    <property type="project" value="UniProtKB-KW"/>
</dbReference>
<dbReference type="InterPro" id="IPR017441">
    <property type="entry name" value="Protein_kinase_ATP_BS"/>
</dbReference>
<accession>A0A5K1K3E4</accession>